<protein>
    <submittedName>
        <fullName evidence="2">Uncharacterized protein</fullName>
    </submittedName>
</protein>
<dbReference type="EMBL" id="GGEC01008786">
    <property type="protein sequence ID" value="MBW89269.1"/>
    <property type="molecule type" value="Transcribed_RNA"/>
</dbReference>
<proteinExistence type="predicted"/>
<feature type="transmembrane region" description="Helical" evidence="1">
    <location>
        <begin position="68"/>
        <end position="86"/>
    </location>
</feature>
<organism evidence="2">
    <name type="scientific">Rhizophora mucronata</name>
    <name type="common">Asiatic mangrove</name>
    <dbReference type="NCBI Taxonomy" id="61149"/>
    <lineage>
        <taxon>Eukaryota</taxon>
        <taxon>Viridiplantae</taxon>
        <taxon>Streptophyta</taxon>
        <taxon>Embryophyta</taxon>
        <taxon>Tracheophyta</taxon>
        <taxon>Spermatophyta</taxon>
        <taxon>Magnoliopsida</taxon>
        <taxon>eudicotyledons</taxon>
        <taxon>Gunneridae</taxon>
        <taxon>Pentapetalae</taxon>
        <taxon>rosids</taxon>
        <taxon>fabids</taxon>
        <taxon>Malpighiales</taxon>
        <taxon>Rhizophoraceae</taxon>
        <taxon>Rhizophora</taxon>
    </lineage>
</organism>
<keyword evidence="1" id="KW-1133">Transmembrane helix</keyword>
<keyword evidence="1" id="KW-0472">Membrane</keyword>
<evidence type="ECO:0000313" key="2">
    <source>
        <dbReference type="EMBL" id="MBW89269.1"/>
    </source>
</evidence>
<keyword evidence="1" id="KW-0812">Transmembrane</keyword>
<evidence type="ECO:0000256" key="1">
    <source>
        <dbReference type="SAM" id="Phobius"/>
    </source>
</evidence>
<dbReference type="AlphaFoldDB" id="A0A2P2J726"/>
<sequence length="92" mass="11079">MLSILVHSFFPLEPLFWLKHKWLLLGSCGESATCLEKHYPLWKPRIPMTTGETFASNRQNMLSRWISYLRLVYFYQCFMILVWSFSVKRFPN</sequence>
<accession>A0A2P2J726</accession>
<name>A0A2P2J726_RHIMU</name>
<reference evidence="2" key="1">
    <citation type="submission" date="2018-02" db="EMBL/GenBank/DDBJ databases">
        <title>Rhizophora mucronata_Transcriptome.</title>
        <authorList>
            <person name="Meera S.P."/>
            <person name="Sreeshan A."/>
            <person name="Augustine A."/>
        </authorList>
    </citation>
    <scope>NUCLEOTIDE SEQUENCE</scope>
    <source>
        <tissue evidence="2">Leaf</tissue>
    </source>
</reference>